<dbReference type="FunFam" id="3.40.50.720:FF:000374">
    <property type="entry name" value="3-oxoacyl-(Acyl-carrier-protein) reductase"/>
    <property type="match status" value="1"/>
</dbReference>
<comment type="similarity">
    <text evidence="1">Belongs to the short-chain dehydrogenases/reductases (SDR) family.</text>
</comment>
<dbReference type="RefSeq" id="XP_040689084.1">
    <property type="nucleotide sequence ID" value="XM_040829679.1"/>
</dbReference>
<dbReference type="PANTHER" id="PTHR43639">
    <property type="entry name" value="OXIDOREDUCTASE, SHORT-CHAIN DEHYDROGENASE/REDUCTASE FAMILY (AFU_ORTHOLOGUE AFUA_5G02870)"/>
    <property type="match status" value="1"/>
</dbReference>
<organism evidence="5 6">
    <name type="scientific">Aspergillus wentii DTO 134E9</name>
    <dbReference type="NCBI Taxonomy" id="1073089"/>
    <lineage>
        <taxon>Eukaryota</taxon>
        <taxon>Fungi</taxon>
        <taxon>Dikarya</taxon>
        <taxon>Ascomycota</taxon>
        <taxon>Pezizomycotina</taxon>
        <taxon>Eurotiomycetes</taxon>
        <taxon>Eurotiomycetidae</taxon>
        <taxon>Eurotiales</taxon>
        <taxon>Aspergillaceae</taxon>
        <taxon>Aspergillus</taxon>
        <taxon>Aspergillus subgen. Cremei</taxon>
    </lineage>
</organism>
<dbReference type="GO" id="GO:0016491">
    <property type="term" value="F:oxidoreductase activity"/>
    <property type="evidence" value="ECO:0007669"/>
    <property type="project" value="UniProtKB-KW"/>
</dbReference>
<proteinExistence type="inferred from homology"/>
<reference evidence="6" key="1">
    <citation type="journal article" date="2017" name="Genome Biol.">
        <title>Comparative genomics reveals high biological diversity and specific adaptations in the industrially and medically important fungal genus Aspergillus.</title>
        <authorList>
            <person name="de Vries R.P."/>
            <person name="Riley R."/>
            <person name="Wiebenga A."/>
            <person name="Aguilar-Osorio G."/>
            <person name="Amillis S."/>
            <person name="Uchima C.A."/>
            <person name="Anderluh G."/>
            <person name="Asadollahi M."/>
            <person name="Askin M."/>
            <person name="Barry K."/>
            <person name="Battaglia E."/>
            <person name="Bayram O."/>
            <person name="Benocci T."/>
            <person name="Braus-Stromeyer S.A."/>
            <person name="Caldana C."/>
            <person name="Canovas D."/>
            <person name="Cerqueira G.C."/>
            <person name="Chen F."/>
            <person name="Chen W."/>
            <person name="Choi C."/>
            <person name="Clum A."/>
            <person name="Dos Santos R.A."/>
            <person name="Damasio A.R."/>
            <person name="Diallinas G."/>
            <person name="Emri T."/>
            <person name="Fekete E."/>
            <person name="Flipphi M."/>
            <person name="Freyberg S."/>
            <person name="Gallo A."/>
            <person name="Gournas C."/>
            <person name="Habgood R."/>
            <person name="Hainaut M."/>
            <person name="Harispe M.L."/>
            <person name="Henrissat B."/>
            <person name="Hilden K.S."/>
            <person name="Hope R."/>
            <person name="Hossain A."/>
            <person name="Karabika E."/>
            <person name="Karaffa L."/>
            <person name="Karanyi Z."/>
            <person name="Krasevec N."/>
            <person name="Kuo A."/>
            <person name="Kusch H."/>
            <person name="LaButti K."/>
            <person name="Lagendijk E.L."/>
            <person name="Lapidus A."/>
            <person name="Levasseur A."/>
            <person name="Lindquist E."/>
            <person name="Lipzen A."/>
            <person name="Logrieco A.F."/>
            <person name="MacCabe A."/>
            <person name="Maekelae M.R."/>
            <person name="Malavazi I."/>
            <person name="Melin P."/>
            <person name="Meyer V."/>
            <person name="Mielnichuk N."/>
            <person name="Miskei M."/>
            <person name="Molnar A.P."/>
            <person name="Mule G."/>
            <person name="Ngan C.Y."/>
            <person name="Orejas M."/>
            <person name="Orosz E."/>
            <person name="Ouedraogo J.P."/>
            <person name="Overkamp K.M."/>
            <person name="Park H.-S."/>
            <person name="Perrone G."/>
            <person name="Piumi F."/>
            <person name="Punt P.J."/>
            <person name="Ram A.F."/>
            <person name="Ramon A."/>
            <person name="Rauscher S."/>
            <person name="Record E."/>
            <person name="Riano-Pachon D.M."/>
            <person name="Robert V."/>
            <person name="Roehrig J."/>
            <person name="Ruller R."/>
            <person name="Salamov A."/>
            <person name="Salih N.S."/>
            <person name="Samson R.A."/>
            <person name="Sandor E."/>
            <person name="Sanguinetti M."/>
            <person name="Schuetze T."/>
            <person name="Sepcic K."/>
            <person name="Shelest E."/>
            <person name="Sherlock G."/>
            <person name="Sophianopoulou V."/>
            <person name="Squina F.M."/>
            <person name="Sun H."/>
            <person name="Susca A."/>
            <person name="Todd R.B."/>
            <person name="Tsang A."/>
            <person name="Unkles S.E."/>
            <person name="van de Wiele N."/>
            <person name="van Rossen-Uffink D."/>
            <person name="Oliveira J.V."/>
            <person name="Vesth T.C."/>
            <person name="Visser J."/>
            <person name="Yu J.-H."/>
            <person name="Zhou M."/>
            <person name="Andersen M.R."/>
            <person name="Archer D.B."/>
            <person name="Baker S.E."/>
            <person name="Benoit I."/>
            <person name="Brakhage A.A."/>
            <person name="Braus G.H."/>
            <person name="Fischer R."/>
            <person name="Frisvad J.C."/>
            <person name="Goldman G.H."/>
            <person name="Houbraken J."/>
            <person name="Oakley B."/>
            <person name="Pocsi I."/>
            <person name="Scazzocchio C."/>
            <person name="Seiboth B."/>
            <person name="vanKuyk P.A."/>
            <person name="Wortman J."/>
            <person name="Dyer P.S."/>
            <person name="Grigoriev I.V."/>
        </authorList>
    </citation>
    <scope>NUCLEOTIDE SEQUENCE [LARGE SCALE GENOMIC DNA]</scope>
    <source>
        <strain evidence="6">DTO 134E9</strain>
    </source>
</reference>
<keyword evidence="6" id="KW-1185">Reference proteome</keyword>
<dbReference type="Pfam" id="PF13561">
    <property type="entry name" value="adh_short_C2"/>
    <property type="match status" value="1"/>
</dbReference>
<dbReference type="Gene3D" id="3.40.50.720">
    <property type="entry name" value="NAD(P)-binding Rossmann-like Domain"/>
    <property type="match status" value="1"/>
</dbReference>
<dbReference type="SMART" id="SM00822">
    <property type="entry name" value="PKS_KR"/>
    <property type="match status" value="1"/>
</dbReference>
<dbReference type="InterPro" id="IPR020904">
    <property type="entry name" value="Sc_DH/Rdtase_CS"/>
</dbReference>
<dbReference type="GeneID" id="63745527"/>
<dbReference type="PRINTS" id="PR00080">
    <property type="entry name" value="SDRFAMILY"/>
</dbReference>
<dbReference type="GO" id="GO:0044550">
    <property type="term" value="P:secondary metabolite biosynthetic process"/>
    <property type="evidence" value="ECO:0007669"/>
    <property type="project" value="UniProtKB-ARBA"/>
</dbReference>
<feature type="domain" description="Ketoreductase" evidence="4">
    <location>
        <begin position="11"/>
        <end position="192"/>
    </location>
</feature>
<dbReference type="PROSITE" id="PS00061">
    <property type="entry name" value="ADH_SHORT"/>
    <property type="match status" value="1"/>
</dbReference>
<gene>
    <name evidence="5" type="ORF">ASPWEDRAFT_155162</name>
</gene>
<accession>A0A1L9RKN0</accession>
<dbReference type="PANTHER" id="PTHR43639:SF1">
    <property type="entry name" value="SHORT-CHAIN DEHYDROGENASE_REDUCTASE FAMILY PROTEIN"/>
    <property type="match status" value="1"/>
</dbReference>
<dbReference type="InterPro" id="IPR057326">
    <property type="entry name" value="KR_dom"/>
</dbReference>
<dbReference type="EMBL" id="KV878212">
    <property type="protein sequence ID" value="OJJ35408.1"/>
    <property type="molecule type" value="Genomic_DNA"/>
</dbReference>
<dbReference type="Proteomes" id="UP000184383">
    <property type="component" value="Unassembled WGS sequence"/>
</dbReference>
<keyword evidence="2" id="KW-0521">NADP</keyword>
<dbReference type="PRINTS" id="PR00081">
    <property type="entry name" value="GDHRDH"/>
</dbReference>
<dbReference type="VEuPathDB" id="FungiDB:ASPWEDRAFT_155162"/>
<dbReference type="AlphaFoldDB" id="A0A1L9RKN0"/>
<evidence type="ECO:0000256" key="2">
    <source>
        <dbReference type="ARBA" id="ARBA00022857"/>
    </source>
</evidence>
<sequence>MTAQFHSLQDKVAIVTGSSRGIGAGIAYELARRGAKVAITYTTSNSTKQAHHLIQQIQSLSTSAIAIKADLRNPSSATQIVHETTHAFGPHIDILVNNAAVELVKPIPDIEGSDFDYVFELNVRAPALMVQAVLPYLRAPGRIINIGSVAARCGFARMSVYCASKAALEGLTRSWAAELGMAGHTVNQVNPGPTATEMLENIPGEIVDMQKAQTPVERRIGRVDDVAQVVGWLGSEESRWITGQVVAATGGWAMY</sequence>
<dbReference type="SUPFAM" id="SSF51735">
    <property type="entry name" value="NAD(P)-binding Rossmann-fold domains"/>
    <property type="match status" value="1"/>
</dbReference>
<dbReference type="InterPro" id="IPR002347">
    <property type="entry name" value="SDR_fam"/>
</dbReference>
<dbReference type="InterPro" id="IPR036291">
    <property type="entry name" value="NAD(P)-bd_dom_sf"/>
</dbReference>
<dbReference type="STRING" id="1073089.A0A1L9RKN0"/>
<evidence type="ECO:0000259" key="4">
    <source>
        <dbReference type="SMART" id="SM00822"/>
    </source>
</evidence>
<evidence type="ECO:0000256" key="3">
    <source>
        <dbReference type="ARBA" id="ARBA00023002"/>
    </source>
</evidence>
<evidence type="ECO:0000313" key="5">
    <source>
        <dbReference type="EMBL" id="OJJ35408.1"/>
    </source>
</evidence>
<evidence type="ECO:0000313" key="6">
    <source>
        <dbReference type="Proteomes" id="UP000184383"/>
    </source>
</evidence>
<evidence type="ECO:0000256" key="1">
    <source>
        <dbReference type="ARBA" id="ARBA00006484"/>
    </source>
</evidence>
<dbReference type="OrthoDB" id="47007at2759"/>
<protein>
    <recommendedName>
        <fullName evidence="4">Ketoreductase domain-containing protein</fullName>
    </recommendedName>
</protein>
<keyword evidence="3" id="KW-0560">Oxidoreductase</keyword>
<name>A0A1L9RKN0_ASPWE</name>